<name>A0A7S2WGF4_9STRA</name>
<accession>A0A7S2WGF4</accession>
<gene>
    <name evidence="1" type="ORF">QSP1433_LOCUS8832</name>
</gene>
<evidence type="ECO:0000313" key="1">
    <source>
        <dbReference type="EMBL" id="CAD9685517.1"/>
    </source>
</evidence>
<organism evidence="1">
    <name type="scientific">Mucochytrium quahogii</name>
    <dbReference type="NCBI Taxonomy" id="96639"/>
    <lineage>
        <taxon>Eukaryota</taxon>
        <taxon>Sar</taxon>
        <taxon>Stramenopiles</taxon>
        <taxon>Bigyra</taxon>
        <taxon>Labyrinthulomycetes</taxon>
        <taxon>Thraustochytrida</taxon>
        <taxon>Thraustochytriidae</taxon>
        <taxon>Mucochytrium</taxon>
    </lineage>
</organism>
<dbReference type="AlphaFoldDB" id="A0A7S2WGF4"/>
<dbReference type="EMBL" id="HBHK01014064">
    <property type="protein sequence ID" value="CAD9685517.1"/>
    <property type="molecule type" value="Transcribed_RNA"/>
</dbReference>
<protein>
    <submittedName>
        <fullName evidence="1">Uncharacterized protein</fullName>
    </submittedName>
</protein>
<sequence length="111" mass="12447">MYVKSNSYVVVFSHEKALPRRESGLVARANHRSSTKYAVREIPTVHHDTGVIKKSVDVCEIELVCSGFSHEKALPRRESGLVAKANHRSSTKYAVREIPTVHHDTGIPDNR</sequence>
<proteinExistence type="predicted"/>
<reference evidence="1" key="1">
    <citation type="submission" date="2021-01" db="EMBL/GenBank/DDBJ databases">
        <authorList>
            <person name="Corre E."/>
            <person name="Pelletier E."/>
            <person name="Niang G."/>
            <person name="Scheremetjew M."/>
            <person name="Finn R."/>
            <person name="Kale V."/>
            <person name="Holt S."/>
            <person name="Cochrane G."/>
            <person name="Meng A."/>
            <person name="Brown T."/>
            <person name="Cohen L."/>
        </authorList>
    </citation>
    <scope>NUCLEOTIDE SEQUENCE</scope>
    <source>
        <strain evidence="1">NY070348D</strain>
    </source>
</reference>